<gene>
    <name evidence="1" type="ORF">DFH08DRAFT_824088</name>
</gene>
<protein>
    <submittedName>
        <fullName evidence="1">Uncharacterized protein</fullName>
    </submittedName>
</protein>
<dbReference type="AlphaFoldDB" id="A0AAD6Z574"/>
<comment type="caution">
    <text evidence="1">The sequence shown here is derived from an EMBL/GenBank/DDBJ whole genome shotgun (WGS) entry which is preliminary data.</text>
</comment>
<keyword evidence="2" id="KW-1185">Reference proteome</keyword>
<organism evidence="1 2">
    <name type="scientific">Mycena albidolilacea</name>
    <dbReference type="NCBI Taxonomy" id="1033008"/>
    <lineage>
        <taxon>Eukaryota</taxon>
        <taxon>Fungi</taxon>
        <taxon>Dikarya</taxon>
        <taxon>Basidiomycota</taxon>
        <taxon>Agaricomycotina</taxon>
        <taxon>Agaricomycetes</taxon>
        <taxon>Agaricomycetidae</taxon>
        <taxon>Agaricales</taxon>
        <taxon>Marasmiineae</taxon>
        <taxon>Mycenaceae</taxon>
        <taxon>Mycena</taxon>
    </lineage>
</organism>
<evidence type="ECO:0000313" key="2">
    <source>
        <dbReference type="Proteomes" id="UP001218218"/>
    </source>
</evidence>
<dbReference type="Proteomes" id="UP001218218">
    <property type="component" value="Unassembled WGS sequence"/>
</dbReference>
<proteinExistence type="predicted"/>
<evidence type="ECO:0000313" key="1">
    <source>
        <dbReference type="EMBL" id="KAJ7307777.1"/>
    </source>
</evidence>
<accession>A0AAD6Z574</accession>
<name>A0AAD6Z574_9AGAR</name>
<sequence>MKRLRFTYTELNSDDYIDSEVEAASTVGAPSSPPGPNIPLFHLREAPFLELSPQEFGDEDADLDYGSRAAKRTDIEKTISVLEFMAGLSQFSLCALITTLFTSDHSKITHVTNSYLGREGGIHILETVFGDQALQNPNI</sequence>
<dbReference type="EMBL" id="JARIHO010000087">
    <property type="protein sequence ID" value="KAJ7307777.1"/>
    <property type="molecule type" value="Genomic_DNA"/>
</dbReference>
<reference evidence="1" key="1">
    <citation type="submission" date="2023-03" db="EMBL/GenBank/DDBJ databases">
        <title>Massive genome expansion in bonnet fungi (Mycena s.s.) driven by repeated elements and novel gene families across ecological guilds.</title>
        <authorList>
            <consortium name="Lawrence Berkeley National Laboratory"/>
            <person name="Harder C.B."/>
            <person name="Miyauchi S."/>
            <person name="Viragh M."/>
            <person name="Kuo A."/>
            <person name="Thoen E."/>
            <person name="Andreopoulos B."/>
            <person name="Lu D."/>
            <person name="Skrede I."/>
            <person name="Drula E."/>
            <person name="Henrissat B."/>
            <person name="Morin E."/>
            <person name="Kohler A."/>
            <person name="Barry K."/>
            <person name="LaButti K."/>
            <person name="Morin E."/>
            <person name="Salamov A."/>
            <person name="Lipzen A."/>
            <person name="Mereny Z."/>
            <person name="Hegedus B."/>
            <person name="Baldrian P."/>
            <person name="Stursova M."/>
            <person name="Weitz H."/>
            <person name="Taylor A."/>
            <person name="Grigoriev I.V."/>
            <person name="Nagy L.G."/>
            <person name="Martin F."/>
            <person name="Kauserud H."/>
        </authorList>
    </citation>
    <scope>NUCLEOTIDE SEQUENCE</scope>
    <source>
        <strain evidence="1">CBHHK002</strain>
    </source>
</reference>